<dbReference type="Gene3D" id="3.40.50.720">
    <property type="entry name" value="NAD(P)-binding Rossmann-like Domain"/>
    <property type="match status" value="1"/>
</dbReference>
<dbReference type="PRINTS" id="PR00419">
    <property type="entry name" value="ADXRDTASE"/>
</dbReference>
<feature type="compositionally biased region" description="Gly residues" evidence="11">
    <location>
        <begin position="431"/>
        <end position="451"/>
    </location>
</feature>
<reference evidence="13 14" key="1">
    <citation type="submission" date="2018-08" db="EMBL/GenBank/DDBJ databases">
        <title>Isolation, diversity and antifungal activity of Actinobacteria from wheat.</title>
        <authorList>
            <person name="Han C."/>
        </authorList>
    </citation>
    <scope>NUCLEOTIDE SEQUENCE [LARGE SCALE GENOMIC DNA]</scope>
    <source>
        <strain evidence="13 14">NEAU-YY421</strain>
    </source>
</reference>
<dbReference type="GO" id="GO:0004324">
    <property type="term" value="F:ferredoxin-NADP+ reductase activity"/>
    <property type="evidence" value="ECO:0007669"/>
    <property type="project" value="UniProtKB-EC"/>
</dbReference>
<evidence type="ECO:0000256" key="8">
    <source>
        <dbReference type="ARBA" id="ARBA00023004"/>
    </source>
</evidence>
<evidence type="ECO:0000256" key="2">
    <source>
        <dbReference type="ARBA" id="ARBA00013223"/>
    </source>
</evidence>
<evidence type="ECO:0000256" key="1">
    <source>
        <dbReference type="ARBA" id="ARBA00001974"/>
    </source>
</evidence>
<dbReference type="InterPro" id="IPR017896">
    <property type="entry name" value="4Fe4S_Fe-S-bd"/>
</dbReference>
<evidence type="ECO:0000256" key="7">
    <source>
        <dbReference type="ARBA" id="ARBA00023002"/>
    </source>
</evidence>
<dbReference type="Gene3D" id="3.50.50.60">
    <property type="entry name" value="FAD/NAD(P)-binding domain"/>
    <property type="match status" value="1"/>
</dbReference>
<dbReference type="PROSITE" id="PS51379">
    <property type="entry name" value="4FE4S_FER_2"/>
    <property type="match status" value="1"/>
</dbReference>
<dbReference type="CDD" id="cd04410">
    <property type="entry name" value="DMSOR_beta-like"/>
    <property type="match status" value="1"/>
</dbReference>
<dbReference type="PANTHER" id="PTHR48467:SF1">
    <property type="entry name" value="GLUTAMATE SYNTHASE 1 [NADH], CHLOROPLASTIC-LIKE"/>
    <property type="match status" value="1"/>
</dbReference>
<dbReference type="SUPFAM" id="SSF54862">
    <property type="entry name" value="4Fe-4S ferredoxins"/>
    <property type="match status" value="1"/>
</dbReference>
<comment type="caution">
    <text evidence="13">The sequence shown here is derived from an EMBL/GenBank/DDBJ whole genome shotgun (WGS) entry which is preliminary data.</text>
</comment>
<dbReference type="Pfam" id="PF00037">
    <property type="entry name" value="Fer4"/>
    <property type="match status" value="1"/>
</dbReference>
<keyword evidence="8" id="KW-0408">Iron</keyword>
<dbReference type="EMBL" id="QUAK01000013">
    <property type="protein sequence ID" value="RFU88369.1"/>
    <property type="molecule type" value="Genomic_DNA"/>
</dbReference>
<feature type="region of interest" description="Disordered" evidence="11">
    <location>
        <begin position="414"/>
        <end position="451"/>
    </location>
</feature>
<feature type="domain" description="4Fe-4S ferredoxin-type" evidence="12">
    <location>
        <begin position="37"/>
        <end position="66"/>
    </location>
</feature>
<dbReference type="GO" id="GO:0046872">
    <property type="term" value="F:metal ion binding"/>
    <property type="evidence" value="ECO:0007669"/>
    <property type="project" value="UniProtKB-KW"/>
</dbReference>
<dbReference type="RefSeq" id="WP_128554158.1">
    <property type="nucleotide sequence ID" value="NZ_QUAK01000013.1"/>
</dbReference>
<evidence type="ECO:0000256" key="6">
    <source>
        <dbReference type="ARBA" id="ARBA00022857"/>
    </source>
</evidence>
<keyword evidence="5" id="KW-0274">FAD</keyword>
<dbReference type="Proteomes" id="UP000263094">
    <property type="component" value="Unassembled WGS sequence"/>
</dbReference>
<organism evidence="13 14">
    <name type="scientific">Streptomyces triticagri</name>
    <dbReference type="NCBI Taxonomy" id="2293568"/>
    <lineage>
        <taxon>Bacteria</taxon>
        <taxon>Bacillati</taxon>
        <taxon>Actinomycetota</taxon>
        <taxon>Actinomycetes</taxon>
        <taxon>Kitasatosporales</taxon>
        <taxon>Streptomycetaceae</taxon>
        <taxon>Streptomyces</taxon>
    </lineage>
</organism>
<proteinExistence type="predicted"/>
<evidence type="ECO:0000259" key="12">
    <source>
        <dbReference type="PROSITE" id="PS51379"/>
    </source>
</evidence>
<comment type="catalytic activity">
    <reaction evidence="10">
        <text>2 reduced [2Fe-2S]-[ferredoxin] + NADP(+) + H(+) = 2 oxidized [2Fe-2S]-[ferredoxin] + NADPH</text>
        <dbReference type="Rhea" id="RHEA:20125"/>
        <dbReference type="Rhea" id="RHEA-COMP:10000"/>
        <dbReference type="Rhea" id="RHEA-COMP:10001"/>
        <dbReference type="ChEBI" id="CHEBI:15378"/>
        <dbReference type="ChEBI" id="CHEBI:33737"/>
        <dbReference type="ChEBI" id="CHEBI:33738"/>
        <dbReference type="ChEBI" id="CHEBI:57783"/>
        <dbReference type="ChEBI" id="CHEBI:58349"/>
        <dbReference type="EC" id="1.18.1.2"/>
    </reaction>
</comment>
<dbReference type="InterPro" id="IPR036188">
    <property type="entry name" value="FAD/NAD-bd_sf"/>
</dbReference>
<dbReference type="PANTHER" id="PTHR48467">
    <property type="entry name" value="GLUTAMATE SYNTHASE 1 [NADH], CHLOROPLASTIC-LIKE"/>
    <property type="match status" value="1"/>
</dbReference>
<dbReference type="Gene3D" id="3.30.70.20">
    <property type="match status" value="1"/>
</dbReference>
<evidence type="ECO:0000256" key="5">
    <source>
        <dbReference type="ARBA" id="ARBA00022827"/>
    </source>
</evidence>
<keyword evidence="9" id="KW-0411">Iron-sulfur</keyword>
<dbReference type="EC" id="1.18.1.2" evidence="2"/>
<sequence length="605" mass="63084">MTYAITQTCCSDATCIAVCPVNCIHPTPEERAFGSTEMLHVDPKACIDCGACADACPVDAIFPADSLMGGQREYIRLNAEYYETGPGARAEDADSAATGDVTGDATGEQAVPVREAAQPAAGSPNFHAWGRPAFDRVLPPDFARLRVAVVGTGPAGMYAAEDLLLHTNAEVTLVDRLPVAGGLVRYGVAPDHPATKKVGDTFARFHDHPRVRMHLGVEIGKHLTAEELAAHHDAVIYAVGASTDRRLGIPGEDLPGSVSATAFVSWYNGHPEAAPDAPDLGTERVVVVGNGNVALDVARILVADPEQLAGTDIADHALAALRDSKVREVVVLGRRGPEDAAYTRSELLALKHLPGVDLLVDDHDPRIGTTIDAAAASDKAGLLQGVTRTTPDLTAPPAPGRRIVLRFHSSSTELVAGSTPADDPAVRGVRVTGGGDGGGARAGDGTQGGGGTEITEILTGLMLRAIGYRGMPVAGLPFDEAAGTVPHEGGRVAGMPGTYVVGWIKRGPSGGIGANRTCAAETVGTLLADAVAGALPAPTREPKSFTRFVRARNRRVVDARGLAAIHHAETTLGHEQGRPRVKLTTIDALLSASKSRTTRWNLLRK</sequence>
<dbReference type="AlphaFoldDB" id="A0A372MBU2"/>
<keyword evidence="7" id="KW-0560">Oxidoreductase</keyword>
<evidence type="ECO:0000256" key="10">
    <source>
        <dbReference type="ARBA" id="ARBA00047776"/>
    </source>
</evidence>
<dbReference type="InterPro" id="IPR023753">
    <property type="entry name" value="FAD/NAD-binding_dom"/>
</dbReference>
<evidence type="ECO:0000256" key="9">
    <source>
        <dbReference type="ARBA" id="ARBA00023014"/>
    </source>
</evidence>
<accession>A0A372MBU2</accession>
<evidence type="ECO:0000256" key="3">
    <source>
        <dbReference type="ARBA" id="ARBA00022630"/>
    </source>
</evidence>
<name>A0A372MBU2_9ACTN</name>
<dbReference type="InterPro" id="IPR017900">
    <property type="entry name" value="4Fe4S_Fe_S_CS"/>
</dbReference>
<evidence type="ECO:0000313" key="13">
    <source>
        <dbReference type="EMBL" id="RFU88369.1"/>
    </source>
</evidence>
<dbReference type="Pfam" id="PF07992">
    <property type="entry name" value="Pyr_redox_2"/>
    <property type="match status" value="1"/>
</dbReference>
<dbReference type="GO" id="GO:0051536">
    <property type="term" value="F:iron-sulfur cluster binding"/>
    <property type="evidence" value="ECO:0007669"/>
    <property type="project" value="UniProtKB-KW"/>
</dbReference>
<keyword evidence="14" id="KW-1185">Reference proteome</keyword>
<keyword evidence="4" id="KW-0479">Metal-binding</keyword>
<dbReference type="PROSITE" id="PS00198">
    <property type="entry name" value="4FE4S_FER_1"/>
    <property type="match status" value="1"/>
</dbReference>
<evidence type="ECO:0000256" key="4">
    <source>
        <dbReference type="ARBA" id="ARBA00022723"/>
    </source>
</evidence>
<protein>
    <recommendedName>
        <fullName evidence="2">ferredoxin--NADP(+) reductase</fullName>
        <ecNumber evidence="2">1.18.1.2</ecNumber>
    </recommendedName>
</protein>
<dbReference type="InterPro" id="IPR055275">
    <property type="entry name" value="Ferredox_Rdtase"/>
</dbReference>
<gene>
    <name evidence="13" type="ORF">DY218_02230</name>
</gene>
<evidence type="ECO:0000313" key="14">
    <source>
        <dbReference type="Proteomes" id="UP000263094"/>
    </source>
</evidence>
<comment type="cofactor">
    <cofactor evidence="1">
        <name>FAD</name>
        <dbReference type="ChEBI" id="CHEBI:57692"/>
    </cofactor>
</comment>
<dbReference type="SUPFAM" id="SSF51971">
    <property type="entry name" value="Nucleotide-binding domain"/>
    <property type="match status" value="2"/>
</dbReference>
<dbReference type="OrthoDB" id="289202at2"/>
<evidence type="ECO:0000256" key="11">
    <source>
        <dbReference type="SAM" id="MobiDB-lite"/>
    </source>
</evidence>
<keyword evidence="3" id="KW-0285">Flavoprotein</keyword>
<keyword evidence="6" id="KW-0521">NADP</keyword>